<dbReference type="InterPro" id="IPR038883">
    <property type="entry name" value="AN11006-like"/>
</dbReference>
<dbReference type="InterPro" id="IPR045518">
    <property type="entry name" value="2EXR"/>
</dbReference>
<dbReference type="PANTHER" id="PTHR42085">
    <property type="entry name" value="F-BOX DOMAIN-CONTAINING PROTEIN"/>
    <property type="match status" value="1"/>
</dbReference>
<dbReference type="Proteomes" id="UP000799537">
    <property type="component" value="Unassembled WGS sequence"/>
</dbReference>
<dbReference type="GeneID" id="54562392"/>
<dbReference type="RefSeq" id="XP_033661916.1">
    <property type="nucleotide sequence ID" value="XM_033809120.1"/>
</dbReference>
<evidence type="ECO:0000313" key="3">
    <source>
        <dbReference type="Proteomes" id="UP000799537"/>
    </source>
</evidence>
<protein>
    <recommendedName>
        <fullName evidence="1">2EXR domain-containing protein</fullName>
    </recommendedName>
</protein>
<proteinExistence type="predicted"/>
<dbReference type="PANTHER" id="PTHR42085:SF1">
    <property type="entry name" value="F-BOX DOMAIN-CONTAINING PROTEIN"/>
    <property type="match status" value="1"/>
</dbReference>
<organism evidence="2 3">
    <name type="scientific">Zasmidium cellare ATCC 36951</name>
    <dbReference type="NCBI Taxonomy" id="1080233"/>
    <lineage>
        <taxon>Eukaryota</taxon>
        <taxon>Fungi</taxon>
        <taxon>Dikarya</taxon>
        <taxon>Ascomycota</taxon>
        <taxon>Pezizomycotina</taxon>
        <taxon>Dothideomycetes</taxon>
        <taxon>Dothideomycetidae</taxon>
        <taxon>Mycosphaerellales</taxon>
        <taxon>Mycosphaerellaceae</taxon>
        <taxon>Zasmidium</taxon>
    </lineage>
</organism>
<dbReference type="AlphaFoldDB" id="A0A6A6C1U0"/>
<evidence type="ECO:0000313" key="2">
    <source>
        <dbReference type="EMBL" id="KAF2161027.1"/>
    </source>
</evidence>
<gene>
    <name evidence="2" type="ORF">M409DRAFT_28634</name>
</gene>
<dbReference type="OrthoDB" id="5413827at2759"/>
<feature type="domain" description="2EXR" evidence="1">
    <location>
        <begin position="5"/>
        <end position="65"/>
    </location>
</feature>
<evidence type="ECO:0000259" key="1">
    <source>
        <dbReference type="Pfam" id="PF20150"/>
    </source>
</evidence>
<dbReference type="Pfam" id="PF20150">
    <property type="entry name" value="2EXR"/>
    <property type="match status" value="1"/>
</dbReference>
<accession>A0A6A6C1U0</accession>
<sequence>MDKSPFNKLPAELRNRIYEFALADDISIDARSEEPIVYEDLTARLAVTETCKQVRQEALPIFYSSCHNFYTPILEDWPEDEQVPFLDEFVFFLGAWLKKPNPYLNQLRRVRVHCSAWHANDERDDVLVRILPLCIREIQNVLAGTRARLELCFRAQCNDFGEPQTGIPICVNPQDLPGSLKEAEIALQNEQSLIKGAQDLVAPEVTAEDIERLKYDLQRTRRIMGKFFDVLEATDVKT</sequence>
<keyword evidence="3" id="KW-1185">Reference proteome</keyword>
<name>A0A6A6C1U0_ZASCE</name>
<reference evidence="2" key="1">
    <citation type="journal article" date="2020" name="Stud. Mycol.">
        <title>101 Dothideomycetes genomes: a test case for predicting lifestyles and emergence of pathogens.</title>
        <authorList>
            <person name="Haridas S."/>
            <person name="Albert R."/>
            <person name="Binder M."/>
            <person name="Bloem J."/>
            <person name="Labutti K."/>
            <person name="Salamov A."/>
            <person name="Andreopoulos B."/>
            <person name="Baker S."/>
            <person name="Barry K."/>
            <person name="Bills G."/>
            <person name="Bluhm B."/>
            <person name="Cannon C."/>
            <person name="Castanera R."/>
            <person name="Culley D."/>
            <person name="Daum C."/>
            <person name="Ezra D."/>
            <person name="Gonzalez J."/>
            <person name="Henrissat B."/>
            <person name="Kuo A."/>
            <person name="Liang C."/>
            <person name="Lipzen A."/>
            <person name="Lutzoni F."/>
            <person name="Magnuson J."/>
            <person name="Mondo S."/>
            <person name="Nolan M."/>
            <person name="Ohm R."/>
            <person name="Pangilinan J."/>
            <person name="Park H.-J."/>
            <person name="Ramirez L."/>
            <person name="Alfaro M."/>
            <person name="Sun H."/>
            <person name="Tritt A."/>
            <person name="Yoshinaga Y."/>
            <person name="Zwiers L.-H."/>
            <person name="Turgeon B."/>
            <person name="Goodwin S."/>
            <person name="Spatafora J."/>
            <person name="Crous P."/>
            <person name="Grigoriev I."/>
        </authorList>
    </citation>
    <scope>NUCLEOTIDE SEQUENCE</scope>
    <source>
        <strain evidence="2">ATCC 36951</strain>
    </source>
</reference>
<dbReference type="EMBL" id="ML993622">
    <property type="protein sequence ID" value="KAF2161027.1"/>
    <property type="molecule type" value="Genomic_DNA"/>
</dbReference>